<dbReference type="InterPro" id="IPR011050">
    <property type="entry name" value="Pectin_lyase_fold/virulence"/>
</dbReference>
<organism evidence="2 3">
    <name type="scientific">Kordiimonas lipolytica</name>
    <dbReference type="NCBI Taxonomy" id="1662421"/>
    <lineage>
        <taxon>Bacteria</taxon>
        <taxon>Pseudomonadati</taxon>
        <taxon>Pseudomonadota</taxon>
        <taxon>Alphaproteobacteria</taxon>
        <taxon>Kordiimonadales</taxon>
        <taxon>Kordiimonadaceae</taxon>
        <taxon>Kordiimonas</taxon>
    </lineage>
</organism>
<feature type="signal peptide" evidence="1">
    <location>
        <begin position="1"/>
        <end position="22"/>
    </location>
</feature>
<keyword evidence="1" id="KW-0732">Signal</keyword>
<dbReference type="Pfam" id="PF14592">
    <property type="entry name" value="Chondroitinas_B"/>
    <property type="match status" value="1"/>
</dbReference>
<accession>A0ABV8U6R4</accession>
<dbReference type="InterPro" id="IPR012334">
    <property type="entry name" value="Pectin_lyas_fold"/>
</dbReference>
<dbReference type="InterPro" id="IPR039513">
    <property type="entry name" value="PL-6"/>
</dbReference>
<dbReference type="RefSeq" id="WP_197421226.1">
    <property type="nucleotide sequence ID" value="NZ_JBHSCR010000001.1"/>
</dbReference>
<dbReference type="SUPFAM" id="SSF51126">
    <property type="entry name" value="Pectin lyase-like"/>
    <property type="match status" value="1"/>
</dbReference>
<comment type="caution">
    <text evidence="2">The sequence shown here is derived from an EMBL/GenBank/DDBJ whole genome shotgun (WGS) entry which is preliminary data.</text>
</comment>
<dbReference type="Gene3D" id="2.160.20.10">
    <property type="entry name" value="Single-stranded right-handed beta-helix, Pectin lyase-like"/>
    <property type="match status" value="1"/>
</dbReference>
<evidence type="ECO:0000313" key="2">
    <source>
        <dbReference type="EMBL" id="MFC4346390.1"/>
    </source>
</evidence>
<proteinExistence type="predicted"/>
<evidence type="ECO:0000313" key="3">
    <source>
        <dbReference type="Proteomes" id="UP001595776"/>
    </source>
</evidence>
<evidence type="ECO:0000256" key="1">
    <source>
        <dbReference type="SAM" id="SignalP"/>
    </source>
</evidence>
<sequence length="405" mass="44594">MFRAYSLITALLLATLGMPAKADEIFITDDKFTTYMKDAKPGDVFIIAPGRYTIKRYIELTANGTKAEPITIKPFEGGKVIIETVGAIGFKISGSNWIIEGLEFNGTCGNHQMCEHALQIASKADNTIVRRNKFVDFNAAIKGNGEIIDGRQYFPDDVLIEDNILYNTTPRITNTPVTPIDVVGGRRWVVRGNFIADFAKVAGSPISYAAFLKGNSDHGLFERNLVICEWRHSGGVRLGLSLGGGGVTNPDYCQGRSCKIEHYKGVIRGNVIMNCPADVGIYLNNAASTEITNNTLVNTAGIDVRFNGSFATIVNNVIEGRIKERDGGRFRGFGNVVVEDIEDIFPRAEYYDLTPEDIDDLEEAAFGFEGRDYCTGKPLEKWVGAFDQPMSCKIADILQRIGDER</sequence>
<name>A0ABV8U6R4_9PROT</name>
<gene>
    <name evidence="2" type="ORF">ACFO5Q_00845</name>
</gene>
<protein>
    <submittedName>
        <fullName evidence="2">Chondroitinase-B domain-containing protein</fullName>
    </submittedName>
</protein>
<keyword evidence="3" id="KW-1185">Reference proteome</keyword>
<feature type="chain" id="PRO_5045927386" evidence="1">
    <location>
        <begin position="23"/>
        <end position="405"/>
    </location>
</feature>
<reference evidence="3" key="1">
    <citation type="journal article" date="2019" name="Int. J. Syst. Evol. Microbiol.">
        <title>The Global Catalogue of Microorganisms (GCM) 10K type strain sequencing project: providing services to taxonomists for standard genome sequencing and annotation.</title>
        <authorList>
            <consortium name="The Broad Institute Genomics Platform"/>
            <consortium name="The Broad Institute Genome Sequencing Center for Infectious Disease"/>
            <person name="Wu L."/>
            <person name="Ma J."/>
        </authorList>
    </citation>
    <scope>NUCLEOTIDE SEQUENCE [LARGE SCALE GENOMIC DNA]</scope>
    <source>
        <strain evidence="3">CGMCC 1.15304</strain>
    </source>
</reference>
<dbReference type="Proteomes" id="UP001595776">
    <property type="component" value="Unassembled WGS sequence"/>
</dbReference>
<dbReference type="EMBL" id="JBHSCR010000001">
    <property type="protein sequence ID" value="MFC4346390.1"/>
    <property type="molecule type" value="Genomic_DNA"/>
</dbReference>